<dbReference type="RefSeq" id="WP_166918333.1">
    <property type="nucleotide sequence ID" value="NZ_JAASRN010000001.1"/>
</dbReference>
<evidence type="ECO:0000256" key="1">
    <source>
        <dbReference type="ARBA" id="ARBA00022801"/>
    </source>
</evidence>
<dbReference type="AlphaFoldDB" id="A0A846MNH4"/>
<name>A0A846MNH4_9BACT</name>
<dbReference type="PRINTS" id="PR00412">
    <property type="entry name" value="EPOXHYDRLASE"/>
</dbReference>
<feature type="domain" description="AB hydrolase-1" evidence="2">
    <location>
        <begin position="13"/>
        <end position="116"/>
    </location>
</feature>
<proteinExistence type="predicted"/>
<keyword evidence="4" id="KW-1185">Reference proteome</keyword>
<dbReference type="Pfam" id="PF00561">
    <property type="entry name" value="Abhydrolase_1"/>
    <property type="match status" value="1"/>
</dbReference>
<evidence type="ECO:0000259" key="2">
    <source>
        <dbReference type="Pfam" id="PF00561"/>
    </source>
</evidence>
<sequence>MKLYFQEVGAGTPLLILHGLFGSGDNWMTIARRLAEEENYHIYLLDLRNHGRSPHSEEWTYEAMSEDVRQFIEEHGLQRPIVLGHSMGGKVSMWLACRHPDLLRALVVADIAPRAYPIHHDVIIEGLLAIPVEIIKSRGEADQILSRYVPEMGVRQFLLKNLYRTEEGGYAWRMNLKIIASQLSNVVEGLPSDCRVDLPALFIRGLNSAYVRDKDIAVIQRHFPHAQIADIADAGHWLHAEQPELFLQHLKSFLRELDA</sequence>
<reference evidence="3 4" key="1">
    <citation type="submission" date="2020-03" db="EMBL/GenBank/DDBJ databases">
        <title>Genomic Encyclopedia of Type Strains, Phase IV (KMG-IV): sequencing the most valuable type-strain genomes for metagenomic binning, comparative biology and taxonomic classification.</title>
        <authorList>
            <person name="Goeker M."/>
        </authorList>
    </citation>
    <scope>NUCLEOTIDE SEQUENCE [LARGE SCALE GENOMIC DNA]</scope>
    <source>
        <strain evidence="3 4">DSM 5718</strain>
    </source>
</reference>
<dbReference type="InterPro" id="IPR029058">
    <property type="entry name" value="AB_hydrolase_fold"/>
</dbReference>
<dbReference type="PANTHER" id="PTHR46118:SF4">
    <property type="entry name" value="PROTEIN ABHD11"/>
    <property type="match status" value="1"/>
</dbReference>
<dbReference type="SUPFAM" id="SSF53474">
    <property type="entry name" value="alpha/beta-Hydrolases"/>
    <property type="match status" value="1"/>
</dbReference>
<dbReference type="Gene3D" id="3.40.50.1820">
    <property type="entry name" value="alpha/beta hydrolase"/>
    <property type="match status" value="1"/>
</dbReference>
<dbReference type="Proteomes" id="UP000537126">
    <property type="component" value="Unassembled WGS sequence"/>
</dbReference>
<dbReference type="InterPro" id="IPR000073">
    <property type="entry name" value="AB_hydrolase_1"/>
</dbReference>
<comment type="caution">
    <text evidence="3">The sequence shown here is derived from an EMBL/GenBank/DDBJ whole genome shotgun (WGS) entry which is preliminary data.</text>
</comment>
<protein>
    <submittedName>
        <fullName evidence="3">Pimeloyl-ACP methyl ester carboxylesterase</fullName>
    </submittedName>
</protein>
<accession>A0A846MNH4</accession>
<keyword evidence="1" id="KW-0378">Hydrolase</keyword>
<gene>
    <name evidence="3" type="ORF">FHS56_000540</name>
</gene>
<evidence type="ECO:0000313" key="4">
    <source>
        <dbReference type="Proteomes" id="UP000537126"/>
    </source>
</evidence>
<organism evidence="3 4">
    <name type="scientific">Thermonema lapsum</name>
    <dbReference type="NCBI Taxonomy" id="28195"/>
    <lineage>
        <taxon>Bacteria</taxon>
        <taxon>Pseudomonadati</taxon>
        <taxon>Bacteroidota</taxon>
        <taxon>Cytophagia</taxon>
        <taxon>Cytophagales</taxon>
        <taxon>Thermonemataceae</taxon>
        <taxon>Thermonema</taxon>
    </lineage>
</organism>
<evidence type="ECO:0000313" key="3">
    <source>
        <dbReference type="EMBL" id="NIK73054.1"/>
    </source>
</evidence>
<dbReference type="InterPro" id="IPR000639">
    <property type="entry name" value="Epox_hydrolase-like"/>
</dbReference>
<dbReference type="GO" id="GO:0016787">
    <property type="term" value="F:hydrolase activity"/>
    <property type="evidence" value="ECO:0007669"/>
    <property type="project" value="UniProtKB-KW"/>
</dbReference>
<dbReference type="EMBL" id="JAASRN010000001">
    <property type="protein sequence ID" value="NIK73054.1"/>
    <property type="molecule type" value="Genomic_DNA"/>
</dbReference>
<dbReference type="PANTHER" id="PTHR46118">
    <property type="entry name" value="PROTEIN ABHD11"/>
    <property type="match status" value="1"/>
</dbReference>